<comment type="caution">
    <text evidence="1">The sequence shown here is derived from an EMBL/GenBank/DDBJ whole genome shotgun (WGS) entry which is preliminary data.</text>
</comment>
<dbReference type="Pfam" id="PF13489">
    <property type="entry name" value="Methyltransf_23"/>
    <property type="match status" value="1"/>
</dbReference>
<name>A0AAN6LY37_9PLEO</name>
<gene>
    <name evidence="1" type="ORF">GRF29_69g1507537</name>
</gene>
<dbReference type="SUPFAM" id="SSF53335">
    <property type="entry name" value="S-adenosyl-L-methionine-dependent methyltransferases"/>
    <property type="match status" value="1"/>
</dbReference>
<dbReference type="EMBL" id="WVTA01000006">
    <property type="protein sequence ID" value="KAK3209341.1"/>
    <property type="molecule type" value="Genomic_DNA"/>
</dbReference>
<dbReference type="Proteomes" id="UP001280581">
    <property type="component" value="Unassembled WGS sequence"/>
</dbReference>
<sequence length="283" mass="32839">SQREENRLQVQHNILYQLFGEKLFFPEIFNPTSVLECGYGSGDWAVQIADEYEDCEVCQHGYEGFPFSGGLWMKMTQHFDLMMTDNLGLHGYNLNDRLDDLEVFEHRPYDLIHSRFVAQGIKKSRWTGYVRDMRLLLKPTGWVQLVEYYLNVQSNTGRLTSESALRRWWENYVTAMETSMRDARAARNLAQLLIEANYRRVGSNTFQLPIGGWRPEPGMARIGRDSVDMVGELLESVSLWLFTERLGWTAAKVATLNNEIRAELQDTSLQLYVTIYVAWGRKS</sequence>
<evidence type="ECO:0000313" key="1">
    <source>
        <dbReference type="EMBL" id="KAK3209341.1"/>
    </source>
</evidence>
<accession>A0AAN6LY37</accession>
<dbReference type="InterPro" id="IPR029063">
    <property type="entry name" value="SAM-dependent_MTases_sf"/>
</dbReference>
<keyword evidence="2" id="KW-1185">Reference proteome</keyword>
<dbReference type="AlphaFoldDB" id="A0AAN6LY37"/>
<proteinExistence type="predicted"/>
<reference evidence="1 2" key="1">
    <citation type="submission" date="2021-02" db="EMBL/GenBank/DDBJ databases">
        <title>Genome assembly of Pseudopithomyces chartarum.</title>
        <authorList>
            <person name="Jauregui R."/>
            <person name="Singh J."/>
            <person name="Voisey C."/>
        </authorList>
    </citation>
    <scope>NUCLEOTIDE SEQUENCE [LARGE SCALE GENOMIC DNA]</scope>
    <source>
        <strain evidence="1 2">AGR01</strain>
    </source>
</reference>
<protein>
    <recommendedName>
        <fullName evidence="3">S-adenosyl-L-methionine-dependent methyltransferase</fullName>
    </recommendedName>
</protein>
<dbReference type="Gene3D" id="3.40.50.150">
    <property type="entry name" value="Vaccinia Virus protein VP39"/>
    <property type="match status" value="1"/>
</dbReference>
<feature type="non-terminal residue" evidence="1">
    <location>
        <position position="1"/>
    </location>
</feature>
<evidence type="ECO:0008006" key="3">
    <source>
        <dbReference type="Google" id="ProtNLM"/>
    </source>
</evidence>
<organism evidence="1 2">
    <name type="scientific">Pseudopithomyces chartarum</name>
    <dbReference type="NCBI Taxonomy" id="1892770"/>
    <lineage>
        <taxon>Eukaryota</taxon>
        <taxon>Fungi</taxon>
        <taxon>Dikarya</taxon>
        <taxon>Ascomycota</taxon>
        <taxon>Pezizomycotina</taxon>
        <taxon>Dothideomycetes</taxon>
        <taxon>Pleosporomycetidae</taxon>
        <taxon>Pleosporales</taxon>
        <taxon>Massarineae</taxon>
        <taxon>Didymosphaeriaceae</taxon>
        <taxon>Pseudopithomyces</taxon>
    </lineage>
</organism>
<evidence type="ECO:0000313" key="2">
    <source>
        <dbReference type="Proteomes" id="UP001280581"/>
    </source>
</evidence>